<keyword evidence="3" id="KW-1185">Reference proteome</keyword>
<reference evidence="2 3" key="1">
    <citation type="submission" date="2024-09" db="EMBL/GenBank/DDBJ databases">
        <title>Chromosome-scale assembly of Riccia fluitans.</title>
        <authorList>
            <person name="Paukszto L."/>
            <person name="Sawicki J."/>
            <person name="Karawczyk K."/>
            <person name="Piernik-Szablinska J."/>
            <person name="Szczecinska M."/>
            <person name="Mazdziarz M."/>
        </authorList>
    </citation>
    <scope>NUCLEOTIDE SEQUENCE [LARGE SCALE GENOMIC DNA]</scope>
    <source>
        <strain evidence="2">Rf_01</strain>
        <tissue evidence="2">Aerial parts of the thallus</tissue>
    </source>
</reference>
<dbReference type="Proteomes" id="UP001605036">
    <property type="component" value="Unassembled WGS sequence"/>
</dbReference>
<feature type="region of interest" description="Disordered" evidence="1">
    <location>
        <begin position="1"/>
        <end position="23"/>
    </location>
</feature>
<name>A0ABD1YCC0_9MARC</name>
<comment type="caution">
    <text evidence="2">The sequence shown here is derived from an EMBL/GenBank/DDBJ whole genome shotgun (WGS) entry which is preliminary data.</text>
</comment>
<organism evidence="2 3">
    <name type="scientific">Riccia fluitans</name>
    <dbReference type="NCBI Taxonomy" id="41844"/>
    <lineage>
        <taxon>Eukaryota</taxon>
        <taxon>Viridiplantae</taxon>
        <taxon>Streptophyta</taxon>
        <taxon>Embryophyta</taxon>
        <taxon>Marchantiophyta</taxon>
        <taxon>Marchantiopsida</taxon>
        <taxon>Marchantiidae</taxon>
        <taxon>Marchantiales</taxon>
        <taxon>Ricciaceae</taxon>
        <taxon>Riccia</taxon>
    </lineage>
</organism>
<sequence>MTDLTDGHGMTQSITQQGANSMVEKSARAKRMIEYENNVATHVRWAGTVDSGKHERGIDGGQMRQGMNETFRQKADGEPWGQCDSAQGKESIAVLSTRLEQGSLSEFRSEAIRSPAGLKFVDPEALSVALVTSAAPPTDRSVV</sequence>
<dbReference type="EMBL" id="JBHFFA010000006">
    <property type="protein sequence ID" value="KAL2623192.1"/>
    <property type="molecule type" value="Genomic_DNA"/>
</dbReference>
<evidence type="ECO:0000313" key="2">
    <source>
        <dbReference type="EMBL" id="KAL2623192.1"/>
    </source>
</evidence>
<proteinExistence type="predicted"/>
<dbReference type="AlphaFoldDB" id="A0ABD1YCC0"/>
<gene>
    <name evidence="2" type="ORF">R1flu_003397</name>
</gene>
<accession>A0ABD1YCC0</accession>
<evidence type="ECO:0000256" key="1">
    <source>
        <dbReference type="SAM" id="MobiDB-lite"/>
    </source>
</evidence>
<feature type="compositionally biased region" description="Polar residues" evidence="1">
    <location>
        <begin position="10"/>
        <end position="20"/>
    </location>
</feature>
<evidence type="ECO:0000313" key="3">
    <source>
        <dbReference type="Proteomes" id="UP001605036"/>
    </source>
</evidence>
<protein>
    <submittedName>
        <fullName evidence="2">Uncharacterized protein</fullName>
    </submittedName>
</protein>